<dbReference type="AlphaFoldDB" id="A0AAV0XBE9"/>
<gene>
    <name evidence="1" type="ORF">MEUPH1_LOCUS20228</name>
</gene>
<evidence type="ECO:0000313" key="1">
    <source>
        <dbReference type="EMBL" id="CAI6365528.1"/>
    </source>
</evidence>
<accession>A0AAV0XBE9</accession>
<organism evidence="1 2">
    <name type="scientific">Macrosiphum euphorbiae</name>
    <name type="common">potato aphid</name>
    <dbReference type="NCBI Taxonomy" id="13131"/>
    <lineage>
        <taxon>Eukaryota</taxon>
        <taxon>Metazoa</taxon>
        <taxon>Ecdysozoa</taxon>
        <taxon>Arthropoda</taxon>
        <taxon>Hexapoda</taxon>
        <taxon>Insecta</taxon>
        <taxon>Pterygota</taxon>
        <taxon>Neoptera</taxon>
        <taxon>Paraneoptera</taxon>
        <taxon>Hemiptera</taxon>
        <taxon>Sternorrhyncha</taxon>
        <taxon>Aphidomorpha</taxon>
        <taxon>Aphidoidea</taxon>
        <taxon>Aphididae</taxon>
        <taxon>Macrosiphini</taxon>
        <taxon>Macrosiphum</taxon>
    </lineage>
</organism>
<evidence type="ECO:0000313" key="2">
    <source>
        <dbReference type="Proteomes" id="UP001160148"/>
    </source>
</evidence>
<reference evidence="1 2" key="1">
    <citation type="submission" date="2023-01" db="EMBL/GenBank/DDBJ databases">
        <authorList>
            <person name="Whitehead M."/>
        </authorList>
    </citation>
    <scope>NUCLEOTIDE SEQUENCE [LARGE SCALE GENOMIC DNA]</scope>
</reference>
<proteinExistence type="predicted"/>
<dbReference type="EMBL" id="CARXXK010000004">
    <property type="protein sequence ID" value="CAI6365528.1"/>
    <property type="molecule type" value="Genomic_DNA"/>
</dbReference>
<protein>
    <submittedName>
        <fullName evidence="1">Uncharacterized protein</fullName>
    </submittedName>
</protein>
<comment type="caution">
    <text evidence="1">The sequence shown here is derived from an EMBL/GenBank/DDBJ whole genome shotgun (WGS) entry which is preliminary data.</text>
</comment>
<sequence>MIYFCNRADYSVRFIFSADTRDEPSSSFKFQRGPVDTYYSSLMRISDAKGVRIGGTILVNTIVYANAPKD</sequence>
<dbReference type="Proteomes" id="UP001160148">
    <property type="component" value="Unassembled WGS sequence"/>
</dbReference>
<keyword evidence="2" id="KW-1185">Reference proteome</keyword>
<name>A0AAV0XBE9_9HEMI</name>